<dbReference type="AlphaFoldDB" id="A0A922HRW8"/>
<reference evidence="1" key="1">
    <citation type="submission" date="2013-05" db="EMBL/GenBank/DDBJ databases">
        <authorList>
            <person name="Yim A.K.Y."/>
            <person name="Chan T.F."/>
            <person name="Ji K.M."/>
            <person name="Liu X.Y."/>
            <person name="Zhou J.W."/>
            <person name="Li R.Q."/>
            <person name="Yang K.Y."/>
            <person name="Li J."/>
            <person name="Li M."/>
            <person name="Law P.T.W."/>
            <person name="Wu Y.L."/>
            <person name="Cai Z.L."/>
            <person name="Qin H."/>
            <person name="Bao Y."/>
            <person name="Leung R.K.K."/>
            <person name="Ng P.K.S."/>
            <person name="Zou J."/>
            <person name="Zhong X.J."/>
            <person name="Ran P.X."/>
            <person name="Zhong N.S."/>
            <person name="Liu Z.G."/>
            <person name="Tsui S.K.W."/>
        </authorList>
    </citation>
    <scope>NUCLEOTIDE SEQUENCE</scope>
    <source>
        <strain evidence="1">Derf</strain>
        <tissue evidence="1">Whole organism</tissue>
    </source>
</reference>
<dbReference type="EMBL" id="ASGP02000006">
    <property type="protein sequence ID" value="KAH9501239.1"/>
    <property type="molecule type" value="Genomic_DNA"/>
</dbReference>
<dbReference type="Proteomes" id="UP000790347">
    <property type="component" value="Unassembled WGS sequence"/>
</dbReference>
<gene>
    <name evidence="2" type="ORF">DERF_002854</name>
    <name evidence="1" type="ORF">DERF_012099</name>
</gene>
<name>A0A922HRW8_DERFA</name>
<evidence type="ECO:0000313" key="3">
    <source>
        <dbReference type="Proteomes" id="UP000790347"/>
    </source>
</evidence>
<protein>
    <submittedName>
        <fullName evidence="1">Uncharacterized protein</fullName>
    </submittedName>
</protein>
<sequence>MFSRNIEPQSGLLNGTRKSFDKISVYLPTPVLQHGMIYVAFCRCKNPNNLKIFVHEIEENINNDHSIYTKNIVFLQLFD</sequence>
<evidence type="ECO:0000313" key="1">
    <source>
        <dbReference type="EMBL" id="KAH9501239.1"/>
    </source>
</evidence>
<proteinExistence type="predicted"/>
<dbReference type="EMBL" id="ASGP02000001">
    <property type="protein sequence ID" value="KAH9528945.1"/>
    <property type="molecule type" value="Genomic_DNA"/>
</dbReference>
<comment type="caution">
    <text evidence="1">The sequence shown here is derived from an EMBL/GenBank/DDBJ whole genome shotgun (WGS) entry which is preliminary data.</text>
</comment>
<keyword evidence="3" id="KW-1185">Reference proteome</keyword>
<organism evidence="1 3">
    <name type="scientific">Dermatophagoides farinae</name>
    <name type="common">American house dust mite</name>
    <dbReference type="NCBI Taxonomy" id="6954"/>
    <lineage>
        <taxon>Eukaryota</taxon>
        <taxon>Metazoa</taxon>
        <taxon>Ecdysozoa</taxon>
        <taxon>Arthropoda</taxon>
        <taxon>Chelicerata</taxon>
        <taxon>Arachnida</taxon>
        <taxon>Acari</taxon>
        <taxon>Acariformes</taxon>
        <taxon>Sarcoptiformes</taxon>
        <taxon>Astigmata</taxon>
        <taxon>Psoroptidia</taxon>
        <taxon>Analgoidea</taxon>
        <taxon>Pyroglyphidae</taxon>
        <taxon>Dermatophagoidinae</taxon>
        <taxon>Dermatophagoides</taxon>
    </lineage>
</organism>
<accession>A0A922HRW8</accession>
<reference evidence="1" key="2">
    <citation type="journal article" date="2022" name="Res Sq">
        <title>Comparative Genomics Reveals Insights into the Divergent Evolution of Astigmatic Mites and Household Pest Adaptations.</title>
        <authorList>
            <person name="Xiong Q."/>
            <person name="Wan A.T.-Y."/>
            <person name="Liu X.-Y."/>
            <person name="Fung C.S.-H."/>
            <person name="Xiao X."/>
            <person name="Malainual N."/>
            <person name="Hou J."/>
            <person name="Wang L."/>
            <person name="Wang M."/>
            <person name="Yang K."/>
            <person name="Cui Y."/>
            <person name="Leung E."/>
            <person name="Nong W."/>
            <person name="Shin S.-K."/>
            <person name="Au S."/>
            <person name="Jeong K.Y."/>
            <person name="Chew F.T."/>
            <person name="Hui J."/>
            <person name="Leung T.F."/>
            <person name="Tungtrongchitr A."/>
            <person name="Zhong N."/>
            <person name="Liu Z."/>
            <person name="Tsui S."/>
        </authorList>
    </citation>
    <scope>NUCLEOTIDE SEQUENCE</scope>
    <source>
        <strain evidence="1">Derf</strain>
        <tissue evidence="1">Whole organism</tissue>
    </source>
</reference>
<evidence type="ECO:0000313" key="2">
    <source>
        <dbReference type="EMBL" id="KAH9528945.1"/>
    </source>
</evidence>